<dbReference type="GO" id="GO:0005524">
    <property type="term" value="F:ATP binding"/>
    <property type="evidence" value="ECO:0007669"/>
    <property type="project" value="UniProtKB-UniRule"/>
</dbReference>
<dbReference type="InterPro" id="IPR030855">
    <property type="entry name" value="Bifunct_BirA"/>
</dbReference>
<organism evidence="7 8">
    <name type="scientific">Robinsoniella peoriensis</name>
    <dbReference type="NCBI Taxonomy" id="180332"/>
    <lineage>
        <taxon>Bacteria</taxon>
        <taxon>Bacillati</taxon>
        <taxon>Bacillota</taxon>
        <taxon>Clostridia</taxon>
        <taxon>Lachnospirales</taxon>
        <taxon>Lachnospiraceae</taxon>
        <taxon>Robinsoniella</taxon>
    </lineage>
</organism>
<dbReference type="GO" id="GO:0016740">
    <property type="term" value="F:transferase activity"/>
    <property type="evidence" value="ECO:0007669"/>
    <property type="project" value="UniProtKB-ARBA"/>
</dbReference>
<dbReference type="GO" id="GO:0003677">
    <property type="term" value="F:DNA binding"/>
    <property type="evidence" value="ECO:0007669"/>
    <property type="project" value="UniProtKB-UniRule"/>
</dbReference>
<dbReference type="Gene3D" id="1.10.10.10">
    <property type="entry name" value="Winged helix-like DNA-binding domain superfamily/Winged helix DNA-binding domain"/>
    <property type="match status" value="1"/>
</dbReference>
<keyword evidence="5" id="KW-0805">Transcription regulation</keyword>
<evidence type="ECO:0000256" key="2">
    <source>
        <dbReference type="ARBA" id="ARBA00022741"/>
    </source>
</evidence>
<evidence type="ECO:0000313" key="7">
    <source>
        <dbReference type="EMBL" id="TLD01123.1"/>
    </source>
</evidence>
<evidence type="ECO:0000259" key="6">
    <source>
        <dbReference type="PROSITE" id="PS51733"/>
    </source>
</evidence>
<dbReference type="Gene3D" id="2.30.30.100">
    <property type="match status" value="1"/>
</dbReference>
<keyword evidence="8" id="KW-1185">Reference proteome</keyword>
<evidence type="ECO:0000256" key="3">
    <source>
        <dbReference type="ARBA" id="ARBA00022840"/>
    </source>
</evidence>
<feature type="domain" description="BPL/LPL catalytic" evidence="6">
    <location>
        <begin position="65"/>
        <end position="255"/>
    </location>
</feature>
<evidence type="ECO:0000313" key="8">
    <source>
        <dbReference type="Proteomes" id="UP000306509"/>
    </source>
</evidence>
<dbReference type="GO" id="GO:0006355">
    <property type="term" value="P:regulation of DNA-templated transcription"/>
    <property type="evidence" value="ECO:0007669"/>
    <property type="project" value="UniProtKB-UniRule"/>
</dbReference>
<dbReference type="InterPro" id="IPR004143">
    <property type="entry name" value="BPL_LPL_catalytic"/>
</dbReference>
<dbReference type="EMBL" id="QGQD01000043">
    <property type="protein sequence ID" value="TLD01123.1"/>
    <property type="molecule type" value="Genomic_DNA"/>
</dbReference>
<feature type="DNA-binding region" description="H-T-H motif" evidence="5">
    <location>
        <begin position="18"/>
        <end position="37"/>
    </location>
</feature>
<comment type="caution">
    <text evidence="7">The sequence shown here is derived from an EMBL/GenBank/DDBJ whole genome shotgun (WGS) entry which is preliminary data.</text>
</comment>
<keyword evidence="5" id="KW-0678">Repressor</keyword>
<keyword evidence="5" id="KW-0238">DNA-binding</keyword>
<evidence type="ECO:0000256" key="1">
    <source>
        <dbReference type="ARBA" id="ARBA00022598"/>
    </source>
</evidence>
<dbReference type="NCBIfam" id="TIGR00121">
    <property type="entry name" value="birA_ligase"/>
    <property type="match status" value="1"/>
</dbReference>
<dbReference type="Pfam" id="PF02237">
    <property type="entry name" value="BPL_C"/>
    <property type="match status" value="1"/>
</dbReference>
<dbReference type="InterPro" id="IPR008988">
    <property type="entry name" value="Transcriptional_repressor_C"/>
</dbReference>
<keyword evidence="5" id="KW-0804">Transcription</keyword>
<sequence length="326" mass="36294">MKSKILDALRSAEDYVSGQELCEKFGVTRTAIWKAMNQLKEEGYEIEAISNKGYRLKGCPDSVKAEELLSLLNTKWAGQQIAYIQEVDSTNNYARRLAENGAVHGTLAVTDRQYGGKGRRGKTWSMPEKSSVAMTLIIRPQMNPGKASMLTLVMGLAVARAVHRMLGLPAKIKWPNDVVLNGRKICGILTEMSAEMEAVNYIVIGAGINVNMNEIPKEIEAVATSLSLECNKKIHRAEVIQYCMEEFERCYEKFMQTQDLSLLLEEYNEVLVNRGNMVKVLEPGNVYTGMSEGINSQGELLVTKESGEQVRVFAGEVSVRGFYGYV</sequence>
<gene>
    <name evidence="5 7" type="primary">birA</name>
    <name evidence="7" type="ORF">DSM106044_01914</name>
</gene>
<feature type="binding site" evidence="5">
    <location>
        <begin position="89"/>
        <end position="91"/>
    </location>
    <ligand>
        <name>biotin</name>
        <dbReference type="ChEBI" id="CHEBI:57586"/>
    </ligand>
</feature>
<comment type="function">
    <text evidence="5">Acts both as a biotin--[acetyl-CoA-carboxylase] ligase and a repressor.</text>
</comment>
<dbReference type="CDD" id="cd16442">
    <property type="entry name" value="BPL"/>
    <property type="match status" value="1"/>
</dbReference>
<name>A0A4U8QA75_9FIRM</name>
<dbReference type="RefSeq" id="WP_044293737.1">
    <property type="nucleotide sequence ID" value="NZ_JTGN01000002.1"/>
</dbReference>
<keyword evidence="1 5" id="KW-0436">Ligase</keyword>
<evidence type="ECO:0000256" key="4">
    <source>
        <dbReference type="ARBA" id="ARBA00023267"/>
    </source>
</evidence>
<dbReference type="InterPro" id="IPR045864">
    <property type="entry name" value="aa-tRNA-synth_II/BPL/LPL"/>
</dbReference>
<dbReference type="STRING" id="180332.GCA_000797495_04851"/>
<comment type="catalytic activity">
    <reaction evidence="5">
        <text>biotin + L-lysyl-[protein] + ATP = N(6)-biotinyl-L-lysyl-[protein] + AMP + diphosphate + H(+)</text>
        <dbReference type="Rhea" id="RHEA:11756"/>
        <dbReference type="Rhea" id="RHEA-COMP:9752"/>
        <dbReference type="Rhea" id="RHEA-COMP:10505"/>
        <dbReference type="ChEBI" id="CHEBI:15378"/>
        <dbReference type="ChEBI" id="CHEBI:29969"/>
        <dbReference type="ChEBI" id="CHEBI:30616"/>
        <dbReference type="ChEBI" id="CHEBI:33019"/>
        <dbReference type="ChEBI" id="CHEBI:57586"/>
        <dbReference type="ChEBI" id="CHEBI:83144"/>
        <dbReference type="ChEBI" id="CHEBI:456215"/>
        <dbReference type="EC" id="6.3.4.15"/>
    </reaction>
</comment>
<proteinExistence type="inferred from homology"/>
<dbReference type="InterPro" id="IPR003142">
    <property type="entry name" value="BPL_C"/>
</dbReference>
<dbReference type="AlphaFoldDB" id="A0A4U8QA75"/>
<dbReference type="SUPFAM" id="SSF50037">
    <property type="entry name" value="C-terminal domain of transcriptional repressors"/>
    <property type="match status" value="1"/>
</dbReference>
<reference evidence="7 8" key="1">
    <citation type="journal article" date="2019" name="Anaerobe">
        <title>Detection of Robinsoniella peoriensis in multiple bone samples of a trauma patient.</title>
        <authorList>
            <person name="Schrottner P."/>
            <person name="Hartwich K."/>
            <person name="Bunk B."/>
            <person name="Schober I."/>
            <person name="Helbig S."/>
            <person name="Rudolph W.W."/>
            <person name="Gunzer F."/>
        </authorList>
    </citation>
    <scope>NUCLEOTIDE SEQUENCE [LARGE SCALE GENOMIC DNA]</scope>
    <source>
        <strain evidence="7 8">DSM 106044</strain>
    </source>
</reference>
<dbReference type="GO" id="GO:0004077">
    <property type="term" value="F:biotin--[biotin carboxyl-carrier protein] ligase activity"/>
    <property type="evidence" value="ECO:0007669"/>
    <property type="project" value="UniProtKB-UniRule"/>
</dbReference>
<dbReference type="Proteomes" id="UP000306509">
    <property type="component" value="Unassembled WGS sequence"/>
</dbReference>
<dbReference type="GO" id="GO:0009249">
    <property type="term" value="P:protein lipoylation"/>
    <property type="evidence" value="ECO:0007669"/>
    <property type="project" value="UniProtKB-ARBA"/>
</dbReference>
<keyword evidence="4 5" id="KW-0092">Biotin</keyword>
<keyword evidence="2 5" id="KW-0547">Nucleotide-binding</keyword>
<dbReference type="PANTHER" id="PTHR12835">
    <property type="entry name" value="BIOTIN PROTEIN LIGASE"/>
    <property type="match status" value="1"/>
</dbReference>
<dbReference type="InterPro" id="IPR036390">
    <property type="entry name" value="WH_DNA-bd_sf"/>
</dbReference>
<dbReference type="GO" id="GO:0005737">
    <property type="term" value="C:cytoplasm"/>
    <property type="evidence" value="ECO:0007669"/>
    <property type="project" value="TreeGrafter"/>
</dbReference>
<dbReference type="PANTHER" id="PTHR12835:SF5">
    <property type="entry name" value="BIOTIN--PROTEIN LIGASE"/>
    <property type="match status" value="1"/>
</dbReference>
<feature type="binding site" evidence="5">
    <location>
        <position position="184"/>
    </location>
    <ligand>
        <name>biotin</name>
        <dbReference type="ChEBI" id="CHEBI:57586"/>
    </ligand>
</feature>
<dbReference type="PROSITE" id="PS51733">
    <property type="entry name" value="BPL_LPL_CATALYTIC"/>
    <property type="match status" value="1"/>
</dbReference>
<dbReference type="SUPFAM" id="SSF55681">
    <property type="entry name" value="Class II aaRS and biotin synthetases"/>
    <property type="match status" value="1"/>
</dbReference>
<dbReference type="InterPro" id="IPR036388">
    <property type="entry name" value="WH-like_DNA-bd_sf"/>
</dbReference>
<dbReference type="HAMAP" id="MF_00978">
    <property type="entry name" value="Bifunct_BirA"/>
    <property type="match status" value="1"/>
</dbReference>
<dbReference type="Gene3D" id="3.30.930.10">
    <property type="entry name" value="Bira Bifunctional Protein, Domain 2"/>
    <property type="match status" value="1"/>
</dbReference>
<dbReference type="SUPFAM" id="SSF46785">
    <property type="entry name" value="Winged helix' DNA-binding domain"/>
    <property type="match status" value="1"/>
</dbReference>
<dbReference type="InterPro" id="IPR013196">
    <property type="entry name" value="HTH_11"/>
</dbReference>
<evidence type="ECO:0000256" key="5">
    <source>
        <dbReference type="HAMAP-Rule" id="MF_00978"/>
    </source>
</evidence>
<feature type="binding site" evidence="5">
    <location>
        <position position="113"/>
    </location>
    <ligand>
        <name>biotin</name>
        <dbReference type="ChEBI" id="CHEBI:57586"/>
    </ligand>
</feature>
<comment type="caution">
    <text evidence="5">Lacks conserved residue(s) required for the propagation of feature annotation.</text>
</comment>
<dbReference type="Pfam" id="PF03099">
    <property type="entry name" value="BPL_LplA_LipB"/>
    <property type="match status" value="1"/>
</dbReference>
<dbReference type="InterPro" id="IPR004408">
    <property type="entry name" value="Biotin_CoA_COase_ligase"/>
</dbReference>
<protein>
    <recommendedName>
        <fullName evidence="5">Bifunctional ligase/repressor BirA</fullName>
    </recommendedName>
    <alternativeName>
        <fullName evidence="5">Biotin--[acetyl-CoA-carboxylase] ligase</fullName>
        <ecNumber evidence="5">6.3.4.15</ecNumber>
    </alternativeName>
    <alternativeName>
        <fullName evidence="5">Biotin--protein ligase</fullName>
    </alternativeName>
    <alternativeName>
        <fullName evidence="5">Biotin-[acetyl-CoA carboxylase] synthetase</fullName>
    </alternativeName>
</protein>
<accession>A0A4U8QA75</accession>
<comment type="similarity">
    <text evidence="5">Belongs to the biotin--protein ligase family.</text>
</comment>
<dbReference type="EC" id="6.3.4.15" evidence="5"/>
<dbReference type="Pfam" id="PF08279">
    <property type="entry name" value="HTH_11"/>
    <property type="match status" value="1"/>
</dbReference>
<keyword evidence="3 5" id="KW-0067">ATP-binding</keyword>